<protein>
    <submittedName>
        <fullName evidence="1">Uncharacterized protein</fullName>
    </submittedName>
</protein>
<evidence type="ECO:0000313" key="2">
    <source>
        <dbReference type="Proteomes" id="UP001217089"/>
    </source>
</evidence>
<organism evidence="1 2">
    <name type="scientific">Tegillarca granosa</name>
    <name type="common">Malaysian cockle</name>
    <name type="synonym">Anadara granosa</name>
    <dbReference type="NCBI Taxonomy" id="220873"/>
    <lineage>
        <taxon>Eukaryota</taxon>
        <taxon>Metazoa</taxon>
        <taxon>Spiralia</taxon>
        <taxon>Lophotrochozoa</taxon>
        <taxon>Mollusca</taxon>
        <taxon>Bivalvia</taxon>
        <taxon>Autobranchia</taxon>
        <taxon>Pteriomorphia</taxon>
        <taxon>Arcoida</taxon>
        <taxon>Arcoidea</taxon>
        <taxon>Arcidae</taxon>
        <taxon>Tegillarca</taxon>
    </lineage>
</organism>
<proteinExistence type="predicted"/>
<dbReference type="EMBL" id="JARBDR010000813">
    <property type="protein sequence ID" value="KAJ8306629.1"/>
    <property type="molecule type" value="Genomic_DNA"/>
</dbReference>
<comment type="caution">
    <text evidence="1">The sequence shown here is derived from an EMBL/GenBank/DDBJ whole genome shotgun (WGS) entry which is preliminary data.</text>
</comment>
<dbReference type="Proteomes" id="UP001217089">
    <property type="component" value="Unassembled WGS sequence"/>
</dbReference>
<dbReference type="Pfam" id="PF14854">
    <property type="entry name" value="LURAP"/>
    <property type="match status" value="1"/>
</dbReference>
<evidence type="ECO:0000313" key="1">
    <source>
        <dbReference type="EMBL" id="KAJ8306629.1"/>
    </source>
</evidence>
<keyword evidence="2" id="KW-1185">Reference proteome</keyword>
<accession>A0ABQ9ENV0</accession>
<reference evidence="1 2" key="1">
    <citation type="submission" date="2022-12" db="EMBL/GenBank/DDBJ databases">
        <title>Chromosome-level genome of Tegillarca granosa.</title>
        <authorList>
            <person name="Kim J."/>
        </authorList>
    </citation>
    <scope>NUCLEOTIDE SEQUENCE [LARGE SCALE GENOMIC DNA]</scope>
    <source>
        <strain evidence="1">Teg-2019</strain>
        <tissue evidence="1">Adductor muscle</tissue>
    </source>
</reference>
<name>A0ABQ9ENV0_TEGGR</name>
<sequence length="249" mass="28963">MSKKLFKMDHQKDRLTVCDNVCEKEDRYTASIDFANACREFYINRVKATETFKEQMKIIPQNKTPCLEKVKERKSRNSIDSAMDTLRKEMASLMDQDLSLMKQLLTLNETIEEIKFKRLHANKSHLQVSSPDFDESGSDWSISDTDMYEREDMLEKLSKDALNDNIECGHYLPNKYQTNIYGRQSKNTTELQVPHIQINGNEYDYSRRCSAPEVNINGKQLRIVHGCQNSIDSGYDESDTYQTDIEVTL</sequence>
<gene>
    <name evidence="1" type="ORF">KUTeg_017174</name>
</gene>
<dbReference type="InterPro" id="IPR039499">
    <property type="entry name" value="LURA1/LRA25"/>
</dbReference>